<dbReference type="EMBL" id="MOOB01000090">
    <property type="protein sequence ID" value="OQE73273.1"/>
    <property type="molecule type" value="Genomic_DNA"/>
</dbReference>
<dbReference type="AlphaFoldDB" id="A0A1V6XDQ1"/>
<dbReference type="OMA" id="CRIKING"/>
<proteinExistence type="predicted"/>
<comment type="caution">
    <text evidence="1">The sequence shown here is derived from an EMBL/GenBank/DDBJ whole genome shotgun (WGS) entry which is preliminary data.</text>
</comment>
<organism evidence="1 2">
    <name type="scientific">Penicillium nalgiovense</name>
    <dbReference type="NCBI Taxonomy" id="60175"/>
    <lineage>
        <taxon>Eukaryota</taxon>
        <taxon>Fungi</taxon>
        <taxon>Dikarya</taxon>
        <taxon>Ascomycota</taxon>
        <taxon>Pezizomycotina</taxon>
        <taxon>Eurotiomycetes</taxon>
        <taxon>Eurotiomycetidae</taxon>
        <taxon>Eurotiales</taxon>
        <taxon>Aspergillaceae</taxon>
        <taxon>Penicillium</taxon>
    </lineage>
</organism>
<evidence type="ECO:0000313" key="2">
    <source>
        <dbReference type="Proteomes" id="UP000191691"/>
    </source>
</evidence>
<name>A0A1V6XDQ1_PENNA</name>
<sequence>MANVNCRIKINGKFETPLTAAAEAGNLEILTALIDHSDTSLTICGKYDWPAFLHFMACDQSIITEKGRTIARRLFIETHPDHFLIVSRGTGLETVFKNVLQFGDDTLVKQVIELVKGAAGIVILPLLIRANEPSHVKWILNCDIMHASELSPILWALLCDYLLSHPHSDALGLFTRVAEFLVEQAVWSRVILKCLGARDFSLLRQVFCYLREVTEDTITGLPEASTDQPLLEEWANQGLPNAALWYYTHHRISGNPAFEDLLSCSSIGPNGLDTHEGLQQST</sequence>
<protein>
    <submittedName>
        <fullName evidence="1">Uncharacterized protein</fullName>
    </submittedName>
</protein>
<dbReference type="Proteomes" id="UP000191691">
    <property type="component" value="Unassembled WGS sequence"/>
</dbReference>
<dbReference type="STRING" id="60175.A0A1V6XDQ1"/>
<reference evidence="2" key="1">
    <citation type="journal article" date="2017" name="Nat. Microbiol.">
        <title>Global analysis of biosynthetic gene clusters reveals vast potential of secondary metabolite production in Penicillium species.</title>
        <authorList>
            <person name="Nielsen J.C."/>
            <person name="Grijseels S."/>
            <person name="Prigent S."/>
            <person name="Ji B."/>
            <person name="Dainat J."/>
            <person name="Nielsen K.F."/>
            <person name="Frisvad J.C."/>
            <person name="Workman M."/>
            <person name="Nielsen J."/>
        </authorList>
    </citation>
    <scope>NUCLEOTIDE SEQUENCE [LARGE SCALE GENOMIC DNA]</scope>
    <source>
        <strain evidence="2">IBT 13039</strain>
    </source>
</reference>
<evidence type="ECO:0000313" key="1">
    <source>
        <dbReference type="EMBL" id="OQE73273.1"/>
    </source>
</evidence>
<gene>
    <name evidence="1" type="ORF">PENNAL_c0090G08268</name>
</gene>
<keyword evidence="2" id="KW-1185">Reference proteome</keyword>
<accession>A0A1V6XDQ1</accession>